<dbReference type="OrthoDB" id="9801109at2"/>
<evidence type="ECO:0000313" key="4">
    <source>
        <dbReference type="Proteomes" id="UP000021369"/>
    </source>
</evidence>
<dbReference type="Pfam" id="PF13277">
    <property type="entry name" value="YmdB"/>
    <property type="match status" value="1"/>
</dbReference>
<evidence type="ECO:0000256" key="1">
    <source>
        <dbReference type="PIRSR" id="PIRSR004789-50"/>
    </source>
</evidence>
<comment type="caution">
    <text evidence="3">The sequence shown here is derived from an EMBL/GenBank/DDBJ whole genome shotgun (WGS) entry which is preliminary data.</text>
</comment>
<name>A0A011VST6_RUMAL</name>
<feature type="binding site" evidence="2">
    <location>
        <position position="67"/>
    </location>
    <ligand>
        <name>Fe cation</name>
        <dbReference type="ChEBI" id="CHEBI:24875"/>
        <label>2</label>
    </ligand>
</feature>
<dbReference type="Proteomes" id="UP000021369">
    <property type="component" value="Unassembled WGS sequence"/>
</dbReference>
<evidence type="ECO:0000313" key="3">
    <source>
        <dbReference type="EMBL" id="EXM37678.1"/>
    </source>
</evidence>
<gene>
    <name evidence="3" type="ORF">RASY3_15075</name>
</gene>
<keyword evidence="4" id="KW-1185">Reference proteome</keyword>
<dbReference type="PANTHER" id="PTHR36303">
    <property type="entry name" value="2',3'-CYCLIC-NUCLEOTIDE 2'-PHOSPHODIESTERASE"/>
    <property type="match status" value="1"/>
</dbReference>
<protein>
    <submittedName>
        <fullName evidence="3">Metallophosphoesterase</fullName>
    </submittedName>
</protein>
<dbReference type="InterPro" id="IPR005235">
    <property type="entry name" value="YmdB-like"/>
</dbReference>
<dbReference type="EMBL" id="JEOB01000004">
    <property type="protein sequence ID" value="EXM37678.1"/>
    <property type="molecule type" value="Genomic_DNA"/>
</dbReference>
<organism evidence="3 4">
    <name type="scientific">Ruminococcus albus SY3</name>
    <dbReference type="NCBI Taxonomy" id="1341156"/>
    <lineage>
        <taxon>Bacteria</taxon>
        <taxon>Bacillati</taxon>
        <taxon>Bacillota</taxon>
        <taxon>Clostridia</taxon>
        <taxon>Eubacteriales</taxon>
        <taxon>Oscillospiraceae</taxon>
        <taxon>Ruminococcus</taxon>
    </lineage>
</organism>
<dbReference type="NCBIfam" id="TIGR00282">
    <property type="entry name" value="TIGR00282 family metallophosphoesterase"/>
    <property type="match status" value="1"/>
</dbReference>
<keyword evidence="2" id="KW-0479">Metal-binding</keyword>
<dbReference type="SUPFAM" id="SSF56300">
    <property type="entry name" value="Metallo-dependent phosphatases"/>
    <property type="match status" value="1"/>
</dbReference>
<feature type="binding site" evidence="2">
    <location>
        <position position="40"/>
    </location>
    <ligand>
        <name>Fe cation</name>
        <dbReference type="ChEBI" id="CHEBI:24875"/>
        <label>1</label>
    </ligand>
</feature>
<feature type="binding site" evidence="2">
    <location>
        <position position="148"/>
    </location>
    <ligand>
        <name>Fe cation</name>
        <dbReference type="ChEBI" id="CHEBI:24875"/>
        <label>2</label>
    </ligand>
</feature>
<evidence type="ECO:0000256" key="2">
    <source>
        <dbReference type="PIRSR" id="PIRSR004789-51"/>
    </source>
</evidence>
<proteinExistence type="predicted"/>
<dbReference type="GO" id="GO:0046872">
    <property type="term" value="F:metal ion binding"/>
    <property type="evidence" value="ECO:0007669"/>
    <property type="project" value="UniProtKB-KW"/>
</dbReference>
<sequence>MNLLFIGDVVGSSGTDFLEEQLYGIKRKYNIDVTVVNGENSAQGNGITPESFDRLMRMGADVVTTGNHCFRRREVMELYDSSEFLLRPANFPEGVAGRGVAVIDLCPIKIAVVNLMGTMYMEALDNPFTEIDKILAGIDTPNIFVDFHAEATSEKKAMGHYLKGRVTAVMGTHTHVQTADEVILGGHTAYITDVGMTGPELSVLGVDSDIVIDKFRYHRPVKFTESDSACFLNGVVVSFDEKSGKSTNITRIISRK</sequence>
<dbReference type="PANTHER" id="PTHR36303:SF1">
    <property type="entry name" value="2',3'-CYCLIC-NUCLEOTIDE 2'-PHOSPHODIESTERASE"/>
    <property type="match status" value="1"/>
</dbReference>
<dbReference type="Gene3D" id="3.60.21.10">
    <property type="match status" value="1"/>
</dbReference>
<feature type="binding site" evidence="2">
    <location>
        <position position="39"/>
    </location>
    <ligand>
        <name>Fe cation</name>
        <dbReference type="ChEBI" id="CHEBI:24875"/>
        <label>1</label>
    </ligand>
</feature>
<feature type="binding site" evidence="2">
    <location>
        <position position="175"/>
    </location>
    <ligand>
        <name>Fe cation</name>
        <dbReference type="ChEBI" id="CHEBI:24875"/>
        <label>1</label>
    </ligand>
</feature>
<dbReference type="PATRIC" id="fig|1341156.4.peg.2608"/>
<accession>A0A011VST6</accession>
<reference evidence="3 4" key="1">
    <citation type="submission" date="2013-06" db="EMBL/GenBank/DDBJ databases">
        <title>Rumen cellulosomics: divergent fiber-degrading strategies revealed by comparative genome-wide analysis of six Ruminococcal strains.</title>
        <authorList>
            <person name="Dassa B."/>
            <person name="Borovok I."/>
            <person name="Lamed R."/>
            <person name="Flint H."/>
            <person name="Yeoman C.J."/>
            <person name="White B."/>
            <person name="Bayer E.A."/>
        </authorList>
    </citation>
    <scope>NUCLEOTIDE SEQUENCE [LARGE SCALE GENOMIC DNA]</scope>
    <source>
        <strain evidence="3 4">SY3</strain>
    </source>
</reference>
<dbReference type="RefSeq" id="WP_037289499.1">
    <property type="nucleotide sequence ID" value="NZ_JEOB01000004.1"/>
</dbReference>
<feature type="active site" description="Proton donor" evidence="1">
    <location>
        <position position="68"/>
    </location>
</feature>
<dbReference type="PIRSF" id="PIRSF004789">
    <property type="entry name" value="DR1281"/>
    <property type="match status" value="1"/>
</dbReference>
<feature type="binding site" evidence="2">
    <location>
        <position position="8"/>
    </location>
    <ligand>
        <name>Fe cation</name>
        <dbReference type="ChEBI" id="CHEBI:24875"/>
        <label>1</label>
    </ligand>
</feature>
<dbReference type="AlphaFoldDB" id="A0A011VST6"/>
<dbReference type="GO" id="GO:0004113">
    <property type="term" value="F:2',3'-cyclic-nucleotide 3'-phosphodiesterase activity"/>
    <property type="evidence" value="ECO:0007669"/>
    <property type="project" value="TreeGrafter"/>
</dbReference>
<feature type="binding site" evidence="2">
    <location>
        <position position="39"/>
    </location>
    <ligand>
        <name>Fe cation</name>
        <dbReference type="ChEBI" id="CHEBI:24875"/>
        <label>2</label>
    </ligand>
</feature>
<feature type="binding site" evidence="2">
    <location>
        <position position="173"/>
    </location>
    <ligand>
        <name>Fe cation</name>
        <dbReference type="ChEBI" id="CHEBI:24875"/>
        <label>2</label>
    </ligand>
</feature>
<dbReference type="InterPro" id="IPR029052">
    <property type="entry name" value="Metallo-depent_PP-like"/>
</dbReference>